<dbReference type="InterPro" id="IPR000195">
    <property type="entry name" value="Rab-GAP-TBC_dom"/>
</dbReference>
<dbReference type="GeneID" id="30036536"/>
<evidence type="ECO:0000259" key="3">
    <source>
        <dbReference type="PROSITE" id="PS50086"/>
    </source>
</evidence>
<feature type="compositionally biased region" description="Polar residues" evidence="2">
    <location>
        <begin position="165"/>
        <end position="181"/>
    </location>
</feature>
<evidence type="ECO:0000313" key="4">
    <source>
        <dbReference type="EMBL" id="ANB11587.1"/>
    </source>
</evidence>
<evidence type="ECO:0000313" key="5">
    <source>
        <dbReference type="Proteomes" id="UP000189580"/>
    </source>
</evidence>
<feature type="region of interest" description="Disordered" evidence="2">
    <location>
        <begin position="329"/>
        <end position="386"/>
    </location>
</feature>
<dbReference type="RefSeq" id="XP_018734064.1">
    <property type="nucleotide sequence ID" value="XM_018881474.1"/>
</dbReference>
<organism evidence="4 5">
    <name type="scientific">Sugiyamaella lignohabitans</name>
    <dbReference type="NCBI Taxonomy" id="796027"/>
    <lineage>
        <taxon>Eukaryota</taxon>
        <taxon>Fungi</taxon>
        <taxon>Dikarya</taxon>
        <taxon>Ascomycota</taxon>
        <taxon>Saccharomycotina</taxon>
        <taxon>Dipodascomycetes</taxon>
        <taxon>Dipodascales</taxon>
        <taxon>Trichomonascaceae</taxon>
        <taxon>Sugiyamaella</taxon>
    </lineage>
</organism>
<dbReference type="PANTHER" id="PTHR22957:SF337">
    <property type="entry name" value="TBC1 DOMAIN FAMILY MEMBER 5"/>
    <property type="match status" value="1"/>
</dbReference>
<feature type="compositionally biased region" description="Basic and acidic residues" evidence="2">
    <location>
        <begin position="106"/>
        <end position="116"/>
    </location>
</feature>
<dbReference type="OrthoDB" id="27140at2759"/>
<feature type="domain" description="Rab-GAP TBC" evidence="3">
    <location>
        <begin position="45"/>
        <end position="457"/>
    </location>
</feature>
<feature type="compositionally biased region" description="Low complexity" evidence="2">
    <location>
        <begin position="737"/>
        <end position="750"/>
    </location>
</feature>
<feature type="compositionally biased region" description="Low complexity" evidence="2">
    <location>
        <begin position="347"/>
        <end position="369"/>
    </location>
</feature>
<accession>A0A161HHG5</accession>
<proteinExistence type="predicted"/>
<keyword evidence="1" id="KW-0343">GTPase activation</keyword>
<dbReference type="Proteomes" id="UP000189580">
    <property type="component" value="Chromosome c"/>
</dbReference>
<name>A0A161HHG5_9ASCO</name>
<reference evidence="4 5" key="1">
    <citation type="submission" date="2016-02" db="EMBL/GenBank/DDBJ databases">
        <title>Complete genome sequence and transcriptome regulation of the pentose utilising yeast Sugiyamaella lignohabitans.</title>
        <authorList>
            <person name="Bellasio M."/>
            <person name="Peymann A."/>
            <person name="Valli M."/>
            <person name="Sipitzky M."/>
            <person name="Graf A."/>
            <person name="Sauer M."/>
            <person name="Marx H."/>
            <person name="Mattanovich D."/>
        </authorList>
    </citation>
    <scope>NUCLEOTIDE SEQUENCE [LARGE SCALE GENOMIC DNA]</scope>
    <source>
        <strain evidence="4 5">CBS 10342</strain>
    </source>
</reference>
<dbReference type="KEGG" id="slb:AWJ20_4407"/>
<dbReference type="PROSITE" id="PS50086">
    <property type="entry name" value="TBC_RABGAP"/>
    <property type="match status" value="1"/>
</dbReference>
<dbReference type="FunFam" id="1.10.472.80:FF:000038">
    <property type="entry name" value="TBC1 domain family member 5"/>
    <property type="match status" value="1"/>
</dbReference>
<dbReference type="GO" id="GO:0005096">
    <property type="term" value="F:GTPase activator activity"/>
    <property type="evidence" value="ECO:0007669"/>
    <property type="project" value="UniProtKB-KW"/>
</dbReference>
<gene>
    <name evidence="4" type="ORF">AWJ20_4407</name>
</gene>
<feature type="region of interest" description="Disordered" evidence="2">
    <location>
        <begin position="723"/>
        <end position="821"/>
    </location>
</feature>
<feature type="compositionally biased region" description="Polar residues" evidence="2">
    <location>
        <begin position="370"/>
        <end position="383"/>
    </location>
</feature>
<keyword evidence="5" id="KW-1185">Reference proteome</keyword>
<dbReference type="InterPro" id="IPR035969">
    <property type="entry name" value="Rab-GAP_TBC_sf"/>
</dbReference>
<evidence type="ECO:0000256" key="2">
    <source>
        <dbReference type="SAM" id="MobiDB-lite"/>
    </source>
</evidence>
<dbReference type="Gene3D" id="1.10.472.80">
    <property type="entry name" value="Ypt/Rab-GAP domain of gyp1p, domain 3"/>
    <property type="match status" value="1"/>
</dbReference>
<dbReference type="AlphaFoldDB" id="A0A161HHG5"/>
<feature type="region of interest" description="Disordered" evidence="2">
    <location>
        <begin position="152"/>
        <end position="181"/>
    </location>
</feature>
<feature type="region of interest" description="Disordered" evidence="2">
    <location>
        <begin position="91"/>
        <end position="135"/>
    </location>
</feature>
<sequence length="821" mass="90567">MSLVAQWDRAVSERYPDLTMLRKSIWRGTLREESSNSSSGGGDGNNGFPPRSILWKVLLLYGTFDSKSWNASQERDLRRYNSLIDRYGDDIDPDGLGSGSNSSDGAQHEHQQHANDDNAGSGSGNDSSNDSNFKISENASHFGRYDEVSGSTGVAGAGAGASGADKTNTTIYSPSPSKSAIPTVTTRVVDDPLSQGLSSVKGKKSSLLGQLKETTGSDEFEDVDLTMDSFYEDDEDLSDIIMRDVERAFPEVDFFRDNDVQYRLHRILYIYARQNRDIGYRQGMHELAGPMLWVMANDSDQGIVDTYVESDAYTVFQAVMKNAKAWYLPPKPADDRGSTTTANSLDSTGTGSENGSTGSNSKSGSLSGSPRMTKSSTTGSGENILTRRNDPVPEIVVKSQKIQESILKIVDPELYNVLVSNEIEPQIWGIRWIRLIFGREFGFNQMLRLWDALFAADGSTLELIDHICVIMLIRIRKILLEEPHYAEILTTLLNYPTDQAQPPYLYIINALYLKSHLNPESGKYVFDQFEKYNRVEAGTSSVPEKEDSQNYASTTSPGLSPFVLPSLTSTAFNLESIRDAAITVSKRFDIDRRVRDAFEKQRPRALAAAGQLVRNEALAELLDSSLTILEKVARGTEAAPALDAINHVRECLLDEKYPLDKIESRYGAHLNSELETSNTKNEHHKHNSLDDEDMKALVENESSEAVEPDGESILLVDGPVASAHRKGTFKSPSRILKTPTTTKKTPNPFTEPGTLSPSPARREKNTPIRTSILANSDFSWMLDSPGPSPPDIRSSFKSSSSVFPKTEGPTRAKAADIFELS</sequence>
<dbReference type="PANTHER" id="PTHR22957">
    <property type="entry name" value="TBC1 DOMAIN FAMILY MEMBER GTPASE-ACTIVATING PROTEIN"/>
    <property type="match status" value="1"/>
</dbReference>
<dbReference type="EMBL" id="CP014500">
    <property type="protein sequence ID" value="ANB11587.1"/>
    <property type="molecule type" value="Genomic_DNA"/>
</dbReference>
<protein>
    <recommendedName>
        <fullName evidence="3">Rab-GAP TBC domain-containing protein</fullName>
    </recommendedName>
</protein>
<dbReference type="Gene3D" id="1.10.8.270">
    <property type="entry name" value="putative rabgap domain of human tbc1 domain family member 14 like domains"/>
    <property type="match status" value="1"/>
</dbReference>
<dbReference type="Pfam" id="PF00566">
    <property type="entry name" value="RabGAP-TBC"/>
    <property type="match status" value="2"/>
</dbReference>
<dbReference type="SMART" id="SM00164">
    <property type="entry name" value="TBC"/>
    <property type="match status" value="1"/>
</dbReference>
<feature type="compositionally biased region" description="Basic and acidic residues" evidence="2">
    <location>
        <begin position="808"/>
        <end position="821"/>
    </location>
</feature>
<feature type="compositionally biased region" description="Low complexity" evidence="2">
    <location>
        <begin position="117"/>
        <end position="132"/>
    </location>
</feature>
<feature type="compositionally biased region" description="Polar residues" evidence="2">
    <location>
        <begin position="767"/>
        <end position="778"/>
    </location>
</feature>
<dbReference type="SUPFAM" id="SSF47923">
    <property type="entry name" value="Ypt/Rab-GAP domain of gyp1p"/>
    <property type="match status" value="2"/>
</dbReference>
<evidence type="ECO:0000256" key="1">
    <source>
        <dbReference type="ARBA" id="ARBA00022468"/>
    </source>
</evidence>